<reference evidence="1" key="1">
    <citation type="submission" date="2019-06" db="EMBL/GenBank/DDBJ databases">
        <authorList>
            <person name="Le Quere A."/>
            <person name="Colella S."/>
        </authorList>
    </citation>
    <scope>NUCLEOTIDE SEQUENCE</scope>
    <source>
        <strain evidence="1">EmedicaeMD41</strain>
    </source>
</reference>
<sequence length="87" mass="9524">MSEASIAPCADEQCRRMANDLRAMNGAAEKPDARAKFHLFPCLLCIILPAYVPFSFRPPVVFLESDVVYWQLPGRSSGLDGHTQGAA</sequence>
<organism evidence="1">
    <name type="scientific">Sinorhizobium medicae</name>
    <dbReference type="NCBI Taxonomy" id="110321"/>
    <lineage>
        <taxon>Bacteria</taxon>
        <taxon>Pseudomonadati</taxon>
        <taxon>Pseudomonadota</taxon>
        <taxon>Alphaproteobacteria</taxon>
        <taxon>Hyphomicrobiales</taxon>
        <taxon>Rhizobiaceae</taxon>
        <taxon>Sinorhizobium/Ensifer group</taxon>
        <taxon>Sinorhizobium</taxon>
    </lineage>
</organism>
<accession>A0A508X5G8</accession>
<dbReference type="AlphaFoldDB" id="A0A508X5G8"/>
<name>A0A508X5G8_9HYPH</name>
<proteinExistence type="predicted"/>
<evidence type="ECO:0000313" key="1">
    <source>
        <dbReference type="EMBL" id="VTZ64777.1"/>
    </source>
</evidence>
<protein>
    <submittedName>
        <fullName evidence="1">Uncharacterized protein</fullName>
    </submittedName>
</protein>
<gene>
    <name evidence="1" type="ORF">EMEDMD4_70080</name>
</gene>
<dbReference type="EMBL" id="CABFNB010000139">
    <property type="protein sequence ID" value="VTZ64777.1"/>
    <property type="molecule type" value="Genomic_DNA"/>
</dbReference>
<dbReference type="Proteomes" id="UP000507954">
    <property type="component" value="Unassembled WGS sequence"/>
</dbReference>